<proteinExistence type="predicted"/>
<dbReference type="EMBL" id="JAWDGP010004190">
    <property type="protein sequence ID" value="KAK3766952.1"/>
    <property type="molecule type" value="Genomic_DNA"/>
</dbReference>
<organism evidence="1 2">
    <name type="scientific">Elysia crispata</name>
    <name type="common">lettuce slug</name>
    <dbReference type="NCBI Taxonomy" id="231223"/>
    <lineage>
        <taxon>Eukaryota</taxon>
        <taxon>Metazoa</taxon>
        <taxon>Spiralia</taxon>
        <taxon>Lophotrochozoa</taxon>
        <taxon>Mollusca</taxon>
        <taxon>Gastropoda</taxon>
        <taxon>Heterobranchia</taxon>
        <taxon>Euthyneura</taxon>
        <taxon>Panpulmonata</taxon>
        <taxon>Sacoglossa</taxon>
        <taxon>Placobranchoidea</taxon>
        <taxon>Plakobranchidae</taxon>
        <taxon>Elysia</taxon>
    </lineage>
</organism>
<evidence type="ECO:0000313" key="1">
    <source>
        <dbReference type="EMBL" id="KAK3766952.1"/>
    </source>
</evidence>
<dbReference type="AlphaFoldDB" id="A0AAE1DDY0"/>
<name>A0AAE1DDY0_9GAST</name>
<accession>A0AAE1DDY0</accession>
<dbReference type="Proteomes" id="UP001283361">
    <property type="component" value="Unassembled WGS sequence"/>
</dbReference>
<keyword evidence="2" id="KW-1185">Reference proteome</keyword>
<comment type="caution">
    <text evidence="1">The sequence shown here is derived from an EMBL/GenBank/DDBJ whole genome shotgun (WGS) entry which is preliminary data.</text>
</comment>
<protein>
    <submittedName>
        <fullName evidence="1">Uncharacterized protein</fullName>
    </submittedName>
</protein>
<gene>
    <name evidence="1" type="ORF">RRG08_040471</name>
</gene>
<sequence length="120" mass="13658">MHHSTFKKGLAEANVLPSGPFITSIERFLAEEVQDWLGRLKPDLARPLLGRCRAAVESTHKGYLKQAEETVNIYLDSSVDLDLISEYLNRIGVPHTTFLRPEQFVLDQTKKEHKVTNTHC</sequence>
<reference evidence="1" key="1">
    <citation type="journal article" date="2023" name="G3 (Bethesda)">
        <title>A reference genome for the long-term kleptoplast-retaining sea slug Elysia crispata morphotype clarki.</title>
        <authorList>
            <person name="Eastman K.E."/>
            <person name="Pendleton A.L."/>
            <person name="Shaikh M.A."/>
            <person name="Suttiyut T."/>
            <person name="Ogas R."/>
            <person name="Tomko P."/>
            <person name="Gavelis G."/>
            <person name="Widhalm J.R."/>
            <person name="Wisecaver J.H."/>
        </authorList>
    </citation>
    <scope>NUCLEOTIDE SEQUENCE</scope>
    <source>
        <strain evidence="1">ECLA1</strain>
    </source>
</reference>
<evidence type="ECO:0000313" key="2">
    <source>
        <dbReference type="Proteomes" id="UP001283361"/>
    </source>
</evidence>